<dbReference type="Pfam" id="PF02594">
    <property type="entry name" value="DUF167"/>
    <property type="match status" value="1"/>
</dbReference>
<dbReference type="InterPro" id="IPR003746">
    <property type="entry name" value="DUF167"/>
</dbReference>
<evidence type="ECO:0000256" key="1">
    <source>
        <dbReference type="ARBA" id="ARBA00010364"/>
    </source>
</evidence>
<dbReference type="SUPFAM" id="SSF69786">
    <property type="entry name" value="YggU-like"/>
    <property type="match status" value="1"/>
</dbReference>
<dbReference type="InterPro" id="IPR036591">
    <property type="entry name" value="YggU-like_sf"/>
</dbReference>
<gene>
    <name evidence="2" type="ORF">Ga0074812_101227</name>
</gene>
<evidence type="ECO:0000313" key="3">
    <source>
        <dbReference type="Proteomes" id="UP000198802"/>
    </source>
</evidence>
<accession>A0A0S4QE43</accession>
<reference evidence="3" key="1">
    <citation type="submission" date="2015-11" db="EMBL/GenBank/DDBJ databases">
        <authorList>
            <person name="Varghese N."/>
        </authorList>
    </citation>
    <scope>NUCLEOTIDE SEQUENCE [LARGE SCALE GENOMIC DNA]</scope>
    <source>
        <strain evidence="3">DSM 45899</strain>
    </source>
</reference>
<dbReference type="EMBL" id="FAOZ01000001">
    <property type="protein sequence ID" value="CUU53729.1"/>
    <property type="molecule type" value="Genomic_DNA"/>
</dbReference>
<evidence type="ECO:0000313" key="2">
    <source>
        <dbReference type="EMBL" id="CUU53729.1"/>
    </source>
</evidence>
<comment type="similarity">
    <text evidence="1">Belongs to the UPF0235 family.</text>
</comment>
<dbReference type="SMART" id="SM01152">
    <property type="entry name" value="DUF167"/>
    <property type="match status" value="1"/>
</dbReference>
<keyword evidence="3" id="KW-1185">Reference proteome</keyword>
<dbReference type="Gene3D" id="3.30.1200.10">
    <property type="entry name" value="YggU-like"/>
    <property type="match status" value="1"/>
</dbReference>
<organism evidence="2 3">
    <name type="scientific">Parafrankia irregularis</name>
    <dbReference type="NCBI Taxonomy" id="795642"/>
    <lineage>
        <taxon>Bacteria</taxon>
        <taxon>Bacillati</taxon>
        <taxon>Actinomycetota</taxon>
        <taxon>Actinomycetes</taxon>
        <taxon>Frankiales</taxon>
        <taxon>Frankiaceae</taxon>
        <taxon>Parafrankia</taxon>
    </lineage>
</organism>
<sequence>MTLALPLHGRVRDDSRVHVAIRVRPASDRTAVGPVTTDPIHGQLLVVRVREPAVEGRANEAALRAIAQALGVRRADVTLSRSIGRVKFVAVDAPDDIVAARVAELAQHSTPPARLDSR</sequence>
<dbReference type="Proteomes" id="UP000198802">
    <property type="component" value="Unassembled WGS sequence"/>
</dbReference>
<proteinExistence type="inferred from homology"/>
<dbReference type="NCBIfam" id="TIGR00251">
    <property type="entry name" value="DUF167 family protein"/>
    <property type="match status" value="1"/>
</dbReference>
<dbReference type="AlphaFoldDB" id="A0A0S4QE43"/>
<name>A0A0S4QE43_9ACTN</name>
<protein>
    <submittedName>
        <fullName evidence="2">Uncharacterized protein</fullName>
    </submittedName>
</protein>